<dbReference type="InterPro" id="IPR004589">
    <property type="entry name" value="DNA_helicase_ATP-dep_RecQ"/>
</dbReference>
<feature type="region of interest" description="Disordered" evidence="11">
    <location>
        <begin position="1523"/>
        <end position="1543"/>
    </location>
</feature>
<dbReference type="Pfam" id="PF13538">
    <property type="entry name" value="UvrD_C_2"/>
    <property type="match status" value="1"/>
</dbReference>
<dbReference type="Gene3D" id="3.40.50.300">
    <property type="entry name" value="P-loop containing nucleotide triphosphate hydrolases"/>
    <property type="match status" value="5"/>
</dbReference>
<dbReference type="GO" id="GO:0043138">
    <property type="term" value="F:3'-5' DNA helicase activity"/>
    <property type="evidence" value="ECO:0007669"/>
    <property type="project" value="UniProtKB-EC"/>
</dbReference>
<proteinExistence type="inferred from homology"/>
<dbReference type="InterPro" id="IPR014016">
    <property type="entry name" value="UvrD-like_ATP-bd"/>
</dbReference>
<feature type="domain" description="Helicase ATP-binding" evidence="12">
    <location>
        <begin position="417"/>
        <end position="595"/>
    </location>
</feature>
<gene>
    <name evidence="15" type="ORF">PSSU_1315</name>
</gene>
<dbReference type="GO" id="GO:0005737">
    <property type="term" value="C:cytoplasm"/>
    <property type="evidence" value="ECO:0007669"/>
    <property type="project" value="TreeGrafter"/>
</dbReference>
<keyword evidence="6" id="KW-0238">DNA-binding</keyword>
<dbReference type="EMBL" id="MWWQ01000014">
    <property type="protein sequence ID" value="OZG49491.1"/>
    <property type="molecule type" value="Genomic_DNA"/>
</dbReference>
<keyword evidence="7" id="KW-0413">Isomerase</keyword>
<evidence type="ECO:0000256" key="3">
    <source>
        <dbReference type="ARBA" id="ARBA00022801"/>
    </source>
</evidence>
<dbReference type="InterPro" id="IPR036397">
    <property type="entry name" value="RNaseH_sf"/>
</dbReference>
<dbReference type="PANTHER" id="PTHR13710">
    <property type="entry name" value="DNA HELICASE RECQ FAMILY MEMBER"/>
    <property type="match status" value="1"/>
</dbReference>
<dbReference type="EC" id="5.6.2.4" evidence="9"/>
<dbReference type="InterPro" id="IPR012337">
    <property type="entry name" value="RNaseH-like_sf"/>
</dbReference>
<evidence type="ECO:0000256" key="10">
    <source>
        <dbReference type="PROSITE-ProRule" id="PRU00560"/>
    </source>
</evidence>
<dbReference type="SUPFAM" id="SSF52540">
    <property type="entry name" value="P-loop containing nucleoside triphosphate hydrolases"/>
    <property type="match status" value="2"/>
</dbReference>
<evidence type="ECO:0000256" key="8">
    <source>
        <dbReference type="ARBA" id="ARBA00034617"/>
    </source>
</evidence>
<evidence type="ECO:0000256" key="1">
    <source>
        <dbReference type="ARBA" id="ARBA00005446"/>
    </source>
</evidence>
<dbReference type="InterPro" id="IPR001650">
    <property type="entry name" value="Helicase_C-like"/>
</dbReference>
<dbReference type="PROSITE" id="PS51194">
    <property type="entry name" value="HELICASE_CTER"/>
    <property type="match status" value="1"/>
</dbReference>
<dbReference type="GO" id="GO:0005524">
    <property type="term" value="F:ATP binding"/>
    <property type="evidence" value="ECO:0007669"/>
    <property type="project" value="UniProtKB-UniRule"/>
</dbReference>
<keyword evidence="16" id="KW-1185">Reference proteome</keyword>
<dbReference type="RefSeq" id="WP_094691637.1">
    <property type="nucleotide sequence ID" value="NZ_MWWQ01000014.1"/>
</dbReference>
<feature type="binding site" evidence="10">
    <location>
        <begin position="1260"/>
        <end position="1267"/>
    </location>
    <ligand>
        <name>ATP</name>
        <dbReference type="ChEBI" id="CHEBI:30616"/>
    </ligand>
</feature>
<reference evidence="15 16" key="1">
    <citation type="journal article" date="2017" name="BMC Genomics">
        <title>Comparative genomic and phylogenomic analyses of the Bifidobacteriaceae family.</title>
        <authorList>
            <person name="Lugli G.A."/>
            <person name="Milani C."/>
            <person name="Turroni F."/>
            <person name="Duranti S."/>
            <person name="Mancabelli L."/>
            <person name="Mangifesta M."/>
            <person name="Ferrario C."/>
            <person name="Modesto M."/>
            <person name="Mattarelli P."/>
            <person name="Jiri K."/>
            <person name="van Sinderen D."/>
            <person name="Ventura M."/>
        </authorList>
    </citation>
    <scope>NUCLEOTIDE SEQUENCE [LARGE SCALE GENOMIC DNA]</scope>
    <source>
        <strain evidence="15 16">DSM 24744</strain>
    </source>
</reference>
<dbReference type="PROSITE" id="PS51198">
    <property type="entry name" value="UVRD_HELICASE_ATP_BIND"/>
    <property type="match status" value="1"/>
</dbReference>
<keyword evidence="4 10" id="KW-0347">Helicase</keyword>
<dbReference type="PANTHER" id="PTHR13710:SF105">
    <property type="entry name" value="ATP-DEPENDENT DNA HELICASE Q1"/>
    <property type="match status" value="1"/>
</dbReference>
<organism evidence="15 16">
    <name type="scientific">Pseudoscardovia suis</name>
    <dbReference type="NCBI Taxonomy" id="987063"/>
    <lineage>
        <taxon>Bacteria</taxon>
        <taxon>Bacillati</taxon>
        <taxon>Actinomycetota</taxon>
        <taxon>Actinomycetes</taxon>
        <taxon>Bifidobacteriales</taxon>
        <taxon>Bifidobacteriaceae</taxon>
        <taxon>Pseudoscardovia</taxon>
    </lineage>
</organism>
<evidence type="ECO:0000313" key="15">
    <source>
        <dbReference type="EMBL" id="OZG49491.1"/>
    </source>
</evidence>
<dbReference type="Proteomes" id="UP000216454">
    <property type="component" value="Unassembled WGS sequence"/>
</dbReference>
<dbReference type="Pfam" id="PF00270">
    <property type="entry name" value="DEAD"/>
    <property type="match status" value="1"/>
</dbReference>
<dbReference type="InterPro" id="IPR027785">
    <property type="entry name" value="UvrD-like_helicase_C"/>
</dbReference>
<dbReference type="InterPro" id="IPR014001">
    <property type="entry name" value="Helicase_ATP-bd"/>
</dbReference>
<protein>
    <recommendedName>
        <fullName evidence="9">DNA 3'-5' helicase</fullName>
        <ecNumber evidence="9">5.6.2.4</ecNumber>
    </recommendedName>
</protein>
<keyword evidence="3 10" id="KW-0378">Hydrolase</keyword>
<dbReference type="SMART" id="SM00490">
    <property type="entry name" value="HELICc"/>
    <property type="match status" value="1"/>
</dbReference>
<dbReference type="InterPro" id="IPR027417">
    <property type="entry name" value="P-loop_NTPase"/>
</dbReference>
<feature type="region of interest" description="Disordered" evidence="11">
    <location>
        <begin position="1"/>
        <end position="49"/>
    </location>
</feature>
<dbReference type="SUPFAM" id="SSF53098">
    <property type="entry name" value="Ribonuclease H-like"/>
    <property type="match status" value="1"/>
</dbReference>
<evidence type="ECO:0000256" key="6">
    <source>
        <dbReference type="ARBA" id="ARBA00023125"/>
    </source>
</evidence>
<sequence length="1864" mass="205995">MSGASTLVYVDTENTRAAQDARADQSDSNASDMRKTSAPAPSSAGEKASVPGKLCDIGALRTGSDAVEYLTARFAQQQEPPTQAQHATQGMGRFFGFLHRRTPHVPSRLAQFHAPDRNAFRNFIHGASWAVGHNLVDFDMAAIGYDLTAAGIRQCIDTLPLSALLYPSKASHALGKPEKISEDALNDPLTDAYKCRDLFLQEIQDYASLDETMRMVYALLLQNHPYFRGWYALLRQAGEACAIEAWNAPRRGAPEVSARGGAAHAAQEARHGARAQSVVVGDGSPVDPQAVRDGVKLLPDVANLAAQAMEEEIAALPDPCLCESANLARLAMDRPVELAYALAYALAPADTRHISEWALRRFPGITGVLDALCRTRCSSPSCRYCTTMLDATTQLRRVFGFESFRTWQGQDLQRQAVQAAIDGESIMAVFPTGGGKSLTFQLPAIIDGQRVDGLTIVISPLQSLMVDQVTSLERRGITAAATINGTLDPVQRTNQIERVRSGIASLLYIAPESLRSPTIQRLVQSRNVTRIVVDEAHCFSAWGQDFRVDYWYIGEFIKQLESHMGRSIPVSCFTATAKQQVIADIRNYFHDQTGRDLRLFATTAQRRNLHYRVIPVDADDEHRYRVLRELIEKKNPCPPTIVFVAKRRQTTELARRLSRDGIPACAFHGDMSVVEKMTSQEAFLSGGVNVMVATKAFGMGIDKSDVQQVIHYTISESLEDYVQESGRAGRDERLDADCIILYNPRDLDVHFQMLNQSRITINQIQQVWQAIKYLSDSRHHGRMSFTASALEIAREAGWSNTSYDVETRVRAALMSLEQSGYITRGINASRVFADSLAVDDIPSARSILERPGNGMDPERIEECVRILSRLLSSKHTGQGMQGEAESRVDYLADCLALPKGRVRDDIDEMKRLKILRNDTDMHAYVRRGKASRHSRRGTLGEMNALETFLVGFLVHHVHDGQSLEYKEANEAALNTGVATSSVPKVKSIVASWIDAHYIRKPAHPNASSIDITFADGIDGKTFAQRISERQRHARIIDDYVTDLAHTQLAQMRSRGENAGERIDVVFSLVDLQRCCAADDATDGDTSDLSPHLEGFGLTPIPEPAAGASDATTAPSVNLTDVRRAVLYLERTGELDIEGGFLVIYNGMRITRVETDNRRRYRKEDYAQLDAYYRNRIEQIHLVGRFASMMVDDHDRAMRFAADYFAMDHDTFLDTYISKNERAGLSLGMTKQRYDLLFAGLNEEQRRVINDATHRVIVVAAGPGSGKTMTLVHKLASLVLLEDTKPEQLLMLTFSHAAAMEFAHRLHDLIGDMSYYVGIRTFHAFAFDVAGRVGNLEQADTIERQAAALLNDPDAGIDESVCTKTCLVIDEAQDMSADEYELVTALMRRNTDMRVIAVGDDDQAIMGFRGADSAYMAKLASVANAPDEPAPPTVAGQPGGAVPENTASGDVALADDATIIELSVNYRSDTSIVEAANALLTLKPHGLKTARCHAHSREQGSVEHVILSHPSIMSVIERVDQRWHATHAQDEHSAESHGVESAGTSGGGSIAVLVPTNEDVATVYCELQHRGVPVTFIDDRAGFRAEMLDECAVFLESLDDDMVIPAEHYREALDRLRARFSRSIVVEDVTGALQRYADSVGTIYRSDLEEMLANTSVAELIQPEGCDVIVSTYHKAKGRQFDTVYCQVTERFTPADIQAVNLLYVGMTRARHSLVLCDSSAMLHDLDEPFAKAGVRVTRDSRDYGEPRNVMLAYSLRDVRLGDVESDAAQRAIGGLQAGDALHGRIDSPDGGRSLWFTLDCGDSTPAMLRSSRGMNEKINRYVCRRGGTGRYHVLKADVGYVVRWYDNKTDREWKVALPRLILGR</sequence>
<dbReference type="Gene3D" id="3.30.420.10">
    <property type="entry name" value="Ribonuclease H-like superfamily/Ribonuclease H"/>
    <property type="match status" value="1"/>
</dbReference>
<dbReference type="OrthoDB" id="9760034at2"/>
<evidence type="ECO:0000256" key="11">
    <source>
        <dbReference type="SAM" id="MobiDB-lite"/>
    </source>
</evidence>
<evidence type="ECO:0000256" key="5">
    <source>
        <dbReference type="ARBA" id="ARBA00022840"/>
    </source>
</evidence>
<feature type="domain" description="Helicase C-terminal" evidence="13">
    <location>
        <begin position="626"/>
        <end position="775"/>
    </location>
</feature>
<dbReference type="CDD" id="cd17932">
    <property type="entry name" value="DEXQc_UvrD"/>
    <property type="match status" value="1"/>
</dbReference>
<keyword evidence="2 10" id="KW-0547">Nucleotide-binding</keyword>
<evidence type="ECO:0000259" key="13">
    <source>
        <dbReference type="PROSITE" id="PS51194"/>
    </source>
</evidence>
<comment type="catalytic activity">
    <reaction evidence="8">
        <text>Couples ATP hydrolysis with the unwinding of duplex DNA by translocating in the 3'-5' direction.</text>
        <dbReference type="EC" id="5.6.2.4"/>
    </reaction>
</comment>
<dbReference type="GO" id="GO:0003677">
    <property type="term" value="F:DNA binding"/>
    <property type="evidence" value="ECO:0007669"/>
    <property type="project" value="UniProtKB-KW"/>
</dbReference>
<keyword evidence="5 10" id="KW-0067">ATP-binding</keyword>
<evidence type="ECO:0000256" key="4">
    <source>
        <dbReference type="ARBA" id="ARBA00022806"/>
    </source>
</evidence>
<comment type="similarity">
    <text evidence="1">Belongs to the helicase family. RecQ subfamily.</text>
</comment>
<name>A0A261ERM4_9BIFI</name>
<evidence type="ECO:0000313" key="16">
    <source>
        <dbReference type="Proteomes" id="UP000216454"/>
    </source>
</evidence>
<evidence type="ECO:0000256" key="7">
    <source>
        <dbReference type="ARBA" id="ARBA00023235"/>
    </source>
</evidence>
<dbReference type="Pfam" id="PF00271">
    <property type="entry name" value="Helicase_C"/>
    <property type="match status" value="1"/>
</dbReference>
<evidence type="ECO:0000259" key="14">
    <source>
        <dbReference type="PROSITE" id="PS51198"/>
    </source>
</evidence>
<dbReference type="GO" id="GO:0009378">
    <property type="term" value="F:four-way junction helicase activity"/>
    <property type="evidence" value="ECO:0007669"/>
    <property type="project" value="TreeGrafter"/>
</dbReference>
<dbReference type="GO" id="GO:0016787">
    <property type="term" value="F:hydrolase activity"/>
    <property type="evidence" value="ECO:0007669"/>
    <property type="project" value="UniProtKB-UniRule"/>
</dbReference>
<accession>A0A261ERM4</accession>
<evidence type="ECO:0000259" key="12">
    <source>
        <dbReference type="PROSITE" id="PS51192"/>
    </source>
</evidence>
<dbReference type="GO" id="GO:0000724">
    <property type="term" value="P:double-strand break repair via homologous recombination"/>
    <property type="evidence" value="ECO:0007669"/>
    <property type="project" value="TreeGrafter"/>
</dbReference>
<dbReference type="InterPro" id="IPR011545">
    <property type="entry name" value="DEAD/DEAH_box_helicase_dom"/>
</dbReference>
<comment type="caution">
    <text evidence="15">The sequence shown here is derived from an EMBL/GenBank/DDBJ whole genome shotgun (WGS) entry which is preliminary data.</text>
</comment>
<dbReference type="NCBIfam" id="TIGR00614">
    <property type="entry name" value="recQ_fam"/>
    <property type="match status" value="1"/>
</dbReference>
<evidence type="ECO:0000256" key="2">
    <source>
        <dbReference type="ARBA" id="ARBA00022741"/>
    </source>
</evidence>
<feature type="compositionally biased region" description="Basic and acidic residues" evidence="11">
    <location>
        <begin position="1523"/>
        <end position="1537"/>
    </location>
</feature>
<dbReference type="Pfam" id="PF13245">
    <property type="entry name" value="AAA_19"/>
    <property type="match status" value="1"/>
</dbReference>
<dbReference type="PROSITE" id="PS51192">
    <property type="entry name" value="HELICASE_ATP_BIND_1"/>
    <property type="match status" value="1"/>
</dbReference>
<feature type="domain" description="UvrD-like helicase ATP-binding" evidence="14">
    <location>
        <begin position="1239"/>
        <end position="1692"/>
    </location>
</feature>
<dbReference type="SMART" id="SM00487">
    <property type="entry name" value="DEXDc"/>
    <property type="match status" value="1"/>
</dbReference>
<dbReference type="GO" id="GO:0005694">
    <property type="term" value="C:chromosome"/>
    <property type="evidence" value="ECO:0007669"/>
    <property type="project" value="TreeGrafter"/>
</dbReference>
<evidence type="ECO:0000256" key="9">
    <source>
        <dbReference type="ARBA" id="ARBA00034808"/>
    </source>
</evidence>
<dbReference type="CDD" id="cd17920">
    <property type="entry name" value="DEXHc_RecQ"/>
    <property type="match status" value="1"/>
</dbReference>